<protein>
    <submittedName>
        <fullName evidence="2">FmdB family transcriptional regulator</fullName>
    </submittedName>
</protein>
<dbReference type="SMART" id="SM00834">
    <property type="entry name" value="CxxC_CXXC_SSSS"/>
    <property type="match status" value="1"/>
</dbReference>
<keyword evidence="3" id="KW-1185">Reference proteome</keyword>
<dbReference type="Proteomes" id="UP000676194">
    <property type="component" value="Chromosome"/>
</dbReference>
<evidence type="ECO:0000259" key="1">
    <source>
        <dbReference type="SMART" id="SM00834"/>
    </source>
</evidence>
<accession>A0A8E6B3R2</accession>
<evidence type="ECO:0000313" key="2">
    <source>
        <dbReference type="EMBL" id="QVL29810.1"/>
    </source>
</evidence>
<evidence type="ECO:0000313" key="3">
    <source>
        <dbReference type="Proteomes" id="UP000676194"/>
    </source>
</evidence>
<dbReference type="RefSeq" id="WP_213493692.1">
    <property type="nucleotide sequence ID" value="NZ_CP074694.1"/>
</dbReference>
<dbReference type="InterPro" id="IPR013429">
    <property type="entry name" value="Regulatory_FmdB_Zinc_ribbon"/>
</dbReference>
<organism evidence="2 3">
    <name type="scientific">Telmatocola sphagniphila</name>
    <dbReference type="NCBI Taxonomy" id="1123043"/>
    <lineage>
        <taxon>Bacteria</taxon>
        <taxon>Pseudomonadati</taxon>
        <taxon>Planctomycetota</taxon>
        <taxon>Planctomycetia</taxon>
        <taxon>Gemmatales</taxon>
        <taxon>Gemmataceae</taxon>
    </lineage>
</organism>
<dbReference type="KEGG" id="tsph:KIH39_13100"/>
<gene>
    <name evidence="2" type="ORF">KIH39_13100</name>
</gene>
<name>A0A8E6B3R2_9BACT</name>
<feature type="domain" description="Putative regulatory protein FmdB zinc ribbon" evidence="1">
    <location>
        <begin position="1"/>
        <end position="45"/>
    </location>
</feature>
<reference evidence="2" key="1">
    <citation type="submission" date="2021-05" db="EMBL/GenBank/DDBJ databases">
        <title>Complete genome sequence of the cellulolytic planctomycete Telmatocola sphagniphila SP2T and characterization of the first cellulase from planctomycetes.</title>
        <authorList>
            <person name="Rakitin A.L."/>
            <person name="Beletsky A.V."/>
            <person name="Naumoff D.G."/>
            <person name="Kulichevskaya I.S."/>
            <person name="Mardanov A.V."/>
            <person name="Ravin N.V."/>
            <person name="Dedysh S.N."/>
        </authorList>
    </citation>
    <scope>NUCLEOTIDE SEQUENCE</scope>
    <source>
        <strain evidence="2">SP2T</strain>
    </source>
</reference>
<sequence>MPLYVYQVIEADGSEGEVFETLQGMSEAPLTQHPENGKPVRRLLSAPRIAGKFTDIGAGSLAPKNLTNLGFTQYKKAGGGYYEKTAGSGPDVISRDDVN</sequence>
<dbReference type="EMBL" id="CP074694">
    <property type="protein sequence ID" value="QVL29810.1"/>
    <property type="molecule type" value="Genomic_DNA"/>
</dbReference>
<dbReference type="AlphaFoldDB" id="A0A8E6B3R2"/>
<proteinExistence type="predicted"/>